<protein>
    <submittedName>
        <fullName evidence="2">Uncharacterized protein</fullName>
    </submittedName>
</protein>
<evidence type="ECO:0000313" key="3">
    <source>
        <dbReference type="Proteomes" id="UP000479710"/>
    </source>
</evidence>
<name>A0A6G1EN35_9ORYZ</name>
<sequence>MPIPPARSTTTFQSRASRSQSCSRPSHREIAGAPPPIRLEQPADRCRRPSIVWSTTSCAAAGTISSCAACEHWGSKSNCIGCRGTRVASIR</sequence>
<gene>
    <name evidence="2" type="ORF">E2562_020718</name>
</gene>
<dbReference type="Proteomes" id="UP000479710">
    <property type="component" value="Unassembled WGS sequence"/>
</dbReference>
<feature type="compositionally biased region" description="Low complexity" evidence="1">
    <location>
        <begin position="14"/>
        <end position="24"/>
    </location>
</feature>
<dbReference type="AlphaFoldDB" id="A0A6G1EN35"/>
<accession>A0A6G1EN35</accession>
<dbReference type="EMBL" id="SPHZ02000003">
    <property type="protein sequence ID" value="KAF0926036.1"/>
    <property type="molecule type" value="Genomic_DNA"/>
</dbReference>
<organism evidence="2 3">
    <name type="scientific">Oryza meyeriana var. granulata</name>
    <dbReference type="NCBI Taxonomy" id="110450"/>
    <lineage>
        <taxon>Eukaryota</taxon>
        <taxon>Viridiplantae</taxon>
        <taxon>Streptophyta</taxon>
        <taxon>Embryophyta</taxon>
        <taxon>Tracheophyta</taxon>
        <taxon>Spermatophyta</taxon>
        <taxon>Magnoliopsida</taxon>
        <taxon>Liliopsida</taxon>
        <taxon>Poales</taxon>
        <taxon>Poaceae</taxon>
        <taxon>BOP clade</taxon>
        <taxon>Oryzoideae</taxon>
        <taxon>Oryzeae</taxon>
        <taxon>Oryzinae</taxon>
        <taxon>Oryza</taxon>
        <taxon>Oryza meyeriana</taxon>
    </lineage>
</organism>
<reference evidence="2 3" key="1">
    <citation type="submission" date="2019-11" db="EMBL/GenBank/DDBJ databases">
        <title>Whole genome sequence of Oryza granulata.</title>
        <authorList>
            <person name="Li W."/>
        </authorList>
    </citation>
    <scope>NUCLEOTIDE SEQUENCE [LARGE SCALE GENOMIC DNA]</scope>
    <source>
        <strain evidence="3">cv. Menghai</strain>
        <tissue evidence="2">Leaf</tissue>
    </source>
</reference>
<comment type="caution">
    <text evidence="2">The sequence shown here is derived from an EMBL/GenBank/DDBJ whole genome shotgun (WGS) entry which is preliminary data.</text>
</comment>
<feature type="region of interest" description="Disordered" evidence="1">
    <location>
        <begin position="1"/>
        <end position="41"/>
    </location>
</feature>
<evidence type="ECO:0000313" key="2">
    <source>
        <dbReference type="EMBL" id="KAF0926036.1"/>
    </source>
</evidence>
<evidence type="ECO:0000256" key="1">
    <source>
        <dbReference type="SAM" id="MobiDB-lite"/>
    </source>
</evidence>
<keyword evidence="3" id="KW-1185">Reference proteome</keyword>
<proteinExistence type="predicted"/>